<dbReference type="Gene3D" id="3.40.47.10">
    <property type="match status" value="1"/>
</dbReference>
<evidence type="ECO:0000256" key="4">
    <source>
        <dbReference type="PIRSR" id="PIRSR000429-1"/>
    </source>
</evidence>
<dbReference type="InterPro" id="IPR020616">
    <property type="entry name" value="Thiolase_N"/>
</dbReference>
<dbReference type="InterPro" id="IPR016039">
    <property type="entry name" value="Thiolase-like"/>
</dbReference>
<dbReference type="InterPro" id="IPR020610">
    <property type="entry name" value="Thiolase_AS"/>
</dbReference>
<dbReference type="InterPro" id="IPR020617">
    <property type="entry name" value="Thiolase_C"/>
</dbReference>
<evidence type="ECO:0000256" key="5">
    <source>
        <dbReference type="RuleBase" id="RU003557"/>
    </source>
</evidence>
<comment type="similarity">
    <text evidence="1 5">Belongs to the thiolase-like superfamily. Thiolase family.</text>
</comment>
<dbReference type="Pfam" id="PF00108">
    <property type="entry name" value="Thiolase_N"/>
    <property type="match status" value="1"/>
</dbReference>
<dbReference type="PANTHER" id="PTHR18919">
    <property type="entry name" value="ACETYL-COA C-ACYLTRANSFERASE"/>
    <property type="match status" value="1"/>
</dbReference>
<feature type="domain" description="Thiolase C-terminal" evidence="7">
    <location>
        <begin position="276"/>
        <end position="398"/>
    </location>
</feature>
<evidence type="ECO:0000259" key="7">
    <source>
        <dbReference type="Pfam" id="PF02803"/>
    </source>
</evidence>
<keyword evidence="3 5" id="KW-0012">Acyltransferase</keyword>
<dbReference type="Pfam" id="PF02803">
    <property type="entry name" value="Thiolase_C"/>
    <property type="match status" value="1"/>
</dbReference>
<dbReference type="STRING" id="1028.SAMN05661096_00889"/>
<feature type="active site" description="Proton acceptor" evidence="4">
    <location>
        <position position="355"/>
    </location>
</feature>
<evidence type="ECO:0000256" key="3">
    <source>
        <dbReference type="ARBA" id="ARBA00023315"/>
    </source>
</evidence>
<evidence type="ECO:0000256" key="1">
    <source>
        <dbReference type="ARBA" id="ARBA00010982"/>
    </source>
</evidence>
<dbReference type="PIRSF" id="PIRSF000429">
    <property type="entry name" value="Ac-CoA_Ac_transf"/>
    <property type="match status" value="1"/>
</dbReference>
<dbReference type="PROSITE" id="PS00099">
    <property type="entry name" value="THIOLASE_3"/>
    <property type="match status" value="1"/>
</dbReference>
<dbReference type="Proteomes" id="UP000193804">
    <property type="component" value="Unassembled WGS sequence"/>
</dbReference>
<name>A0A1X7IQ58_9BACT</name>
<dbReference type="InterPro" id="IPR020613">
    <property type="entry name" value="Thiolase_CS"/>
</dbReference>
<feature type="active site" description="Proton acceptor" evidence="4">
    <location>
        <position position="386"/>
    </location>
</feature>
<dbReference type="NCBIfam" id="TIGR01930">
    <property type="entry name" value="AcCoA-C-Actrans"/>
    <property type="match status" value="1"/>
</dbReference>
<feature type="active site" description="Acyl-thioester intermediate" evidence="4">
    <location>
        <position position="91"/>
    </location>
</feature>
<evidence type="ECO:0000313" key="8">
    <source>
        <dbReference type="EMBL" id="SMG16835.1"/>
    </source>
</evidence>
<dbReference type="AlphaFoldDB" id="A0A1X7IQ58"/>
<feature type="domain" description="Thiolase N-terminal" evidence="6">
    <location>
        <begin position="6"/>
        <end position="269"/>
    </location>
</feature>
<dbReference type="SUPFAM" id="SSF53901">
    <property type="entry name" value="Thiolase-like"/>
    <property type="match status" value="2"/>
</dbReference>
<gene>
    <name evidence="8" type="ORF">SAMN05661096_00889</name>
</gene>
<accession>A0A1X7IQ58</accession>
<proteinExistence type="inferred from homology"/>
<evidence type="ECO:0000313" key="9">
    <source>
        <dbReference type="Proteomes" id="UP000193804"/>
    </source>
</evidence>
<evidence type="ECO:0000256" key="2">
    <source>
        <dbReference type="ARBA" id="ARBA00022679"/>
    </source>
</evidence>
<protein>
    <submittedName>
        <fullName evidence="8">Acetyl-CoA C-acetyltransferase</fullName>
    </submittedName>
</protein>
<sequence length="400" mass="42684">MIKTAYIVDIARTPVGKFGGTLSSIRPDDLAAHIIKSIVERQPNFDKTLLEDVMFGAANQAGEDNRNVARMAGLLAGLPIEVGGVTVNRLCASGLQSIMDASRATMLGDGEAFIAGGVESMTRAPFVMAKAETAYSRVPEVYDTTIGWRFINPKLANMHYPFAMGETAENVAEKWKISREAQDEFAHSSQLKYDAAHKTGKFSDELVPVLVPQRKAENVVFDKDEHPRLSSVEKLASLKPAFKKDGSVTAGNASGVNDGSAACLVVNEETLKKFNLKPIARVVSMAIAGVSPDTMGMGPVPATLKALKRAGLQITDLDLIELNEAFASQSIACIQELGLNPEIVNVNGGSIAIGHPLGASGTRISATLLHEMQKRENVKYGLATMCVGVGQGAAIIYEKL</sequence>
<evidence type="ECO:0000259" key="6">
    <source>
        <dbReference type="Pfam" id="PF00108"/>
    </source>
</evidence>
<reference evidence="9" key="1">
    <citation type="submission" date="2017-04" db="EMBL/GenBank/DDBJ databases">
        <authorList>
            <person name="Varghese N."/>
            <person name="Submissions S."/>
        </authorList>
    </citation>
    <scope>NUCLEOTIDE SEQUENCE [LARGE SCALE GENOMIC DNA]</scope>
    <source>
        <strain evidence="9">DSM 4125</strain>
    </source>
</reference>
<dbReference type="PANTHER" id="PTHR18919:SF107">
    <property type="entry name" value="ACETYL-COA ACETYLTRANSFERASE, CYTOSOLIC"/>
    <property type="match status" value="1"/>
</dbReference>
<dbReference type="InterPro" id="IPR002155">
    <property type="entry name" value="Thiolase"/>
</dbReference>
<dbReference type="PROSITE" id="PS00737">
    <property type="entry name" value="THIOLASE_2"/>
    <property type="match status" value="1"/>
</dbReference>
<keyword evidence="2 5" id="KW-0808">Transferase</keyword>
<keyword evidence="9" id="KW-1185">Reference proteome</keyword>
<dbReference type="EMBL" id="FXAW01000001">
    <property type="protein sequence ID" value="SMG16835.1"/>
    <property type="molecule type" value="Genomic_DNA"/>
</dbReference>
<organism evidence="8 9">
    <name type="scientific">Marivirga sericea</name>
    <dbReference type="NCBI Taxonomy" id="1028"/>
    <lineage>
        <taxon>Bacteria</taxon>
        <taxon>Pseudomonadati</taxon>
        <taxon>Bacteroidota</taxon>
        <taxon>Cytophagia</taxon>
        <taxon>Cytophagales</taxon>
        <taxon>Marivirgaceae</taxon>
        <taxon>Marivirga</taxon>
    </lineage>
</organism>
<dbReference type="GO" id="GO:0003988">
    <property type="term" value="F:acetyl-CoA C-acyltransferase activity"/>
    <property type="evidence" value="ECO:0007669"/>
    <property type="project" value="UniProtKB-ARBA"/>
</dbReference>
<dbReference type="FunFam" id="3.40.47.10:FF:000010">
    <property type="entry name" value="Acetyl-CoA acetyltransferase (Thiolase)"/>
    <property type="match status" value="1"/>
</dbReference>
<dbReference type="CDD" id="cd00751">
    <property type="entry name" value="thiolase"/>
    <property type="match status" value="1"/>
</dbReference>